<evidence type="ECO:0000256" key="7">
    <source>
        <dbReference type="ARBA" id="ARBA00022692"/>
    </source>
</evidence>
<feature type="compositionally biased region" description="Basic and acidic residues" evidence="14">
    <location>
        <begin position="456"/>
        <end position="474"/>
    </location>
</feature>
<feature type="transmembrane region" description="Helical" evidence="15">
    <location>
        <begin position="339"/>
        <end position="362"/>
    </location>
</feature>
<feature type="domain" description="Rhodopsin" evidence="18">
    <location>
        <begin position="122"/>
        <end position="362"/>
    </location>
</feature>
<keyword evidence="10 15" id="KW-0472">Membrane</keyword>
<keyword evidence="12" id="KW-0449">Lipoprotein</keyword>
<dbReference type="GO" id="GO:0005576">
    <property type="term" value="C:extracellular region"/>
    <property type="evidence" value="ECO:0007669"/>
    <property type="project" value="UniProtKB-SubCell"/>
</dbReference>
<evidence type="ECO:0000256" key="3">
    <source>
        <dbReference type="ARBA" id="ARBA00004613"/>
    </source>
</evidence>
<organism evidence="19 20">
    <name type="scientific">Phomopsis amygdali</name>
    <name type="common">Fusicoccum amygdali</name>
    <dbReference type="NCBI Taxonomy" id="1214568"/>
    <lineage>
        <taxon>Eukaryota</taxon>
        <taxon>Fungi</taxon>
        <taxon>Dikarya</taxon>
        <taxon>Ascomycota</taxon>
        <taxon>Pezizomycotina</taxon>
        <taxon>Sordariomycetes</taxon>
        <taxon>Sordariomycetidae</taxon>
        <taxon>Diaporthales</taxon>
        <taxon>Diaporthaceae</taxon>
        <taxon>Diaporthe</taxon>
    </lineage>
</organism>
<evidence type="ECO:0000259" key="17">
    <source>
        <dbReference type="Pfam" id="PF05730"/>
    </source>
</evidence>
<keyword evidence="20" id="KW-1185">Reference proteome</keyword>
<feature type="transmembrane region" description="Helical" evidence="15">
    <location>
        <begin position="180"/>
        <end position="204"/>
    </location>
</feature>
<dbReference type="GO" id="GO:0098552">
    <property type="term" value="C:side of membrane"/>
    <property type="evidence" value="ECO:0007669"/>
    <property type="project" value="UniProtKB-KW"/>
</dbReference>
<evidence type="ECO:0000256" key="10">
    <source>
        <dbReference type="ARBA" id="ARBA00023136"/>
    </source>
</evidence>
<dbReference type="PANTHER" id="PTHR33048">
    <property type="entry name" value="PTH11-LIKE INTEGRAL MEMBRANE PROTEIN (AFU_ORTHOLOGUE AFUA_5G11245)"/>
    <property type="match status" value="1"/>
</dbReference>
<evidence type="ECO:0000256" key="16">
    <source>
        <dbReference type="SAM" id="SignalP"/>
    </source>
</evidence>
<dbReference type="AlphaFoldDB" id="A0AAD9SCD4"/>
<evidence type="ECO:0000256" key="14">
    <source>
        <dbReference type="SAM" id="MobiDB-lite"/>
    </source>
</evidence>
<evidence type="ECO:0000259" key="18">
    <source>
        <dbReference type="Pfam" id="PF20684"/>
    </source>
</evidence>
<keyword evidence="7 15" id="KW-0812">Transmembrane</keyword>
<evidence type="ECO:0000256" key="13">
    <source>
        <dbReference type="ARBA" id="ARBA00038359"/>
    </source>
</evidence>
<evidence type="ECO:0000256" key="11">
    <source>
        <dbReference type="ARBA" id="ARBA00023157"/>
    </source>
</evidence>
<evidence type="ECO:0008006" key="21">
    <source>
        <dbReference type="Google" id="ProtNLM"/>
    </source>
</evidence>
<evidence type="ECO:0000256" key="12">
    <source>
        <dbReference type="ARBA" id="ARBA00023288"/>
    </source>
</evidence>
<feature type="region of interest" description="Disordered" evidence="14">
    <location>
        <begin position="380"/>
        <end position="418"/>
    </location>
</feature>
<evidence type="ECO:0000256" key="5">
    <source>
        <dbReference type="ARBA" id="ARBA00022525"/>
    </source>
</evidence>
<reference evidence="19" key="1">
    <citation type="submission" date="2023-06" db="EMBL/GenBank/DDBJ databases">
        <authorList>
            <person name="Noh H."/>
        </authorList>
    </citation>
    <scope>NUCLEOTIDE SEQUENCE</scope>
    <source>
        <strain evidence="19">DUCC20226</strain>
    </source>
</reference>
<feature type="region of interest" description="Disordered" evidence="14">
    <location>
        <begin position="450"/>
        <end position="474"/>
    </location>
</feature>
<evidence type="ECO:0000313" key="20">
    <source>
        <dbReference type="Proteomes" id="UP001265746"/>
    </source>
</evidence>
<comment type="similarity">
    <text evidence="4">Belongs to the RBT5 family.</text>
</comment>
<keyword evidence="5" id="KW-0964">Secreted</keyword>
<feature type="compositionally biased region" description="Polar residues" evidence="14">
    <location>
        <begin position="399"/>
        <end position="408"/>
    </location>
</feature>
<gene>
    <name evidence="19" type="ORF">N8I77_007633</name>
</gene>
<dbReference type="InterPro" id="IPR008427">
    <property type="entry name" value="Extracellular_membr_CFEM_dom"/>
</dbReference>
<comment type="similarity">
    <text evidence="13">Belongs to the SAT4 family.</text>
</comment>
<feature type="transmembrane region" description="Helical" evidence="15">
    <location>
        <begin position="140"/>
        <end position="160"/>
    </location>
</feature>
<dbReference type="Proteomes" id="UP001265746">
    <property type="component" value="Unassembled WGS sequence"/>
</dbReference>
<keyword evidence="6" id="KW-0325">Glycoprotein</keyword>
<dbReference type="InterPro" id="IPR049326">
    <property type="entry name" value="Rhodopsin_dom_fungi"/>
</dbReference>
<proteinExistence type="inferred from homology"/>
<evidence type="ECO:0000313" key="19">
    <source>
        <dbReference type="EMBL" id="KAK2604727.1"/>
    </source>
</evidence>
<accession>A0AAD9SCD4</accession>
<evidence type="ECO:0000256" key="2">
    <source>
        <dbReference type="ARBA" id="ARBA00004589"/>
    </source>
</evidence>
<keyword evidence="9 15" id="KW-1133">Transmembrane helix</keyword>
<evidence type="ECO:0000256" key="9">
    <source>
        <dbReference type="ARBA" id="ARBA00022989"/>
    </source>
</evidence>
<comment type="subcellular location">
    <subcellularLocation>
        <location evidence="2">Membrane</location>
        <topology evidence="2">Lipid-anchor</topology>
        <topology evidence="2">GPI-anchor</topology>
    </subcellularLocation>
    <subcellularLocation>
        <location evidence="1">Membrane</location>
        <topology evidence="1">Multi-pass membrane protein</topology>
    </subcellularLocation>
    <subcellularLocation>
        <location evidence="3">Secreted</location>
    </subcellularLocation>
</comment>
<dbReference type="PANTHER" id="PTHR33048:SF143">
    <property type="entry name" value="EXTRACELLULAR MEMBRANE PROTEIN CFEM DOMAIN-CONTAINING PROTEIN-RELATED"/>
    <property type="match status" value="1"/>
</dbReference>
<evidence type="ECO:0000256" key="15">
    <source>
        <dbReference type="SAM" id="Phobius"/>
    </source>
</evidence>
<dbReference type="EMBL" id="JAUJFL010000004">
    <property type="protein sequence ID" value="KAK2604727.1"/>
    <property type="molecule type" value="Genomic_DNA"/>
</dbReference>
<keyword evidence="6" id="KW-0336">GPI-anchor</keyword>
<keyword evidence="8 16" id="KW-0732">Signal</keyword>
<feature type="transmembrane region" description="Helical" evidence="15">
    <location>
        <begin position="299"/>
        <end position="319"/>
    </location>
</feature>
<evidence type="ECO:0000256" key="8">
    <source>
        <dbReference type="ARBA" id="ARBA00022729"/>
    </source>
</evidence>
<feature type="domain" description="CFEM" evidence="17">
    <location>
        <begin position="34"/>
        <end position="93"/>
    </location>
</feature>
<evidence type="ECO:0000256" key="4">
    <source>
        <dbReference type="ARBA" id="ARBA00010031"/>
    </source>
</evidence>
<protein>
    <recommendedName>
        <fullName evidence="21">Extracellular membrane protein CFEM domain-containing protein</fullName>
    </recommendedName>
</protein>
<dbReference type="InterPro" id="IPR052337">
    <property type="entry name" value="SAT4-like"/>
</dbReference>
<sequence>MLLSRVFSLLSLALSSVYAQSSSDGSSELAALAAALPTCGLKCFITDLASSKCTDAACVCSDTKLMASITTCVTLNCTIPDALVVKNISSTACGVPVRDEGKHYDTVSITLGVISGAVIIMRLGFKLFIAKTGLGLDDWFILATILVGVPSSVITSQGLIPNGLGRDIWTLTPAQITNVIHYFYFMAWLYFLQLALLKTSLLFFYLKIFPNKTVRWLLWGTLIFNGIWGILFALLAVFQCKPISFFWDQWDGLHAGFCPINTNSLGWANAAISIVEDVWMLAIPLSQLHALQLHWKKKIGVAIMFCTGTFVTVISVVRLQSLITFGDTDNPTWNNLKVSLWSTIEINVGIITCCMPTLRLILLRAFPRLSSTYRSTEAYYAKNGGTNQSRGKRSRNRTNEFSQEQPSDNGKKPSNGIEYSRGFTVQFHDAEASSQVQLRDLDSKGNRLSEAFTVDEEAKQRPRSFVRPERHERY</sequence>
<dbReference type="Pfam" id="PF05730">
    <property type="entry name" value="CFEM"/>
    <property type="match status" value="1"/>
</dbReference>
<feature type="chain" id="PRO_5042049116" description="Extracellular membrane protein CFEM domain-containing protein" evidence="16">
    <location>
        <begin position="20"/>
        <end position="474"/>
    </location>
</feature>
<comment type="caution">
    <text evidence="19">The sequence shown here is derived from an EMBL/GenBank/DDBJ whole genome shotgun (WGS) entry which is preliminary data.</text>
</comment>
<keyword evidence="11" id="KW-1015">Disulfide bond</keyword>
<name>A0AAD9SCD4_PHOAM</name>
<feature type="transmembrane region" description="Helical" evidence="15">
    <location>
        <begin position="216"/>
        <end position="238"/>
    </location>
</feature>
<feature type="signal peptide" evidence="16">
    <location>
        <begin position="1"/>
        <end position="19"/>
    </location>
</feature>
<feature type="transmembrane region" description="Helical" evidence="15">
    <location>
        <begin position="107"/>
        <end position="128"/>
    </location>
</feature>
<dbReference type="Pfam" id="PF20684">
    <property type="entry name" value="Fung_rhodopsin"/>
    <property type="match status" value="1"/>
</dbReference>
<evidence type="ECO:0000256" key="6">
    <source>
        <dbReference type="ARBA" id="ARBA00022622"/>
    </source>
</evidence>
<evidence type="ECO:0000256" key="1">
    <source>
        <dbReference type="ARBA" id="ARBA00004141"/>
    </source>
</evidence>